<evidence type="ECO:0000313" key="4">
    <source>
        <dbReference type="EMBL" id="CAL1171095.1"/>
    </source>
</evidence>
<dbReference type="InterPro" id="IPR006342">
    <property type="entry name" value="FkbM_mtfrase"/>
</dbReference>
<keyword evidence="5" id="KW-0808">Transferase</keyword>
<dbReference type="PANTHER" id="PTHR34203">
    <property type="entry name" value="METHYLTRANSFERASE, FKBM FAMILY PROTEIN"/>
    <property type="match status" value="1"/>
</dbReference>
<dbReference type="EMBL" id="CAMXCT030006653">
    <property type="protein sequence ID" value="CAL4805032.1"/>
    <property type="molecule type" value="Genomic_DNA"/>
</dbReference>
<dbReference type="GO" id="GO:0032259">
    <property type="term" value="P:methylation"/>
    <property type="evidence" value="ECO:0007669"/>
    <property type="project" value="UniProtKB-KW"/>
</dbReference>
<dbReference type="NCBIfam" id="TIGR01444">
    <property type="entry name" value="fkbM_fam"/>
    <property type="match status" value="1"/>
</dbReference>
<accession>A0A9P1LZJ6</accession>
<dbReference type="GO" id="GO:0008168">
    <property type="term" value="F:methyltransferase activity"/>
    <property type="evidence" value="ECO:0007669"/>
    <property type="project" value="UniProtKB-KW"/>
</dbReference>
<reference evidence="3" key="1">
    <citation type="submission" date="2022-10" db="EMBL/GenBank/DDBJ databases">
        <authorList>
            <person name="Chen Y."/>
            <person name="Dougan E. K."/>
            <person name="Chan C."/>
            <person name="Rhodes N."/>
            <person name="Thang M."/>
        </authorList>
    </citation>
    <scope>NUCLEOTIDE SEQUENCE</scope>
</reference>
<evidence type="ECO:0000256" key="1">
    <source>
        <dbReference type="SAM" id="SignalP"/>
    </source>
</evidence>
<evidence type="ECO:0000259" key="2">
    <source>
        <dbReference type="Pfam" id="PF05050"/>
    </source>
</evidence>
<protein>
    <submittedName>
        <fullName evidence="5">Methyltransferase FkbM domain-containing protein</fullName>
    </submittedName>
</protein>
<gene>
    <name evidence="3" type="ORF">C1SCF055_LOCUS42342</name>
</gene>
<evidence type="ECO:0000313" key="5">
    <source>
        <dbReference type="EMBL" id="CAL4805032.1"/>
    </source>
</evidence>
<dbReference type="EMBL" id="CAMXCT020006653">
    <property type="protein sequence ID" value="CAL1171095.1"/>
    <property type="molecule type" value="Genomic_DNA"/>
</dbReference>
<evidence type="ECO:0000313" key="6">
    <source>
        <dbReference type="Proteomes" id="UP001152797"/>
    </source>
</evidence>
<feature type="signal peptide" evidence="1">
    <location>
        <begin position="1"/>
        <end position="24"/>
    </location>
</feature>
<dbReference type="AlphaFoldDB" id="A0A9P1LZJ6"/>
<organism evidence="3">
    <name type="scientific">Cladocopium goreaui</name>
    <dbReference type="NCBI Taxonomy" id="2562237"/>
    <lineage>
        <taxon>Eukaryota</taxon>
        <taxon>Sar</taxon>
        <taxon>Alveolata</taxon>
        <taxon>Dinophyceae</taxon>
        <taxon>Suessiales</taxon>
        <taxon>Symbiodiniaceae</taxon>
        <taxon>Cladocopium</taxon>
    </lineage>
</organism>
<dbReference type="InterPro" id="IPR029063">
    <property type="entry name" value="SAM-dependent_MTases_sf"/>
</dbReference>
<evidence type="ECO:0000313" key="3">
    <source>
        <dbReference type="EMBL" id="CAI4017720.1"/>
    </source>
</evidence>
<name>A0A9P1LZJ6_9DINO</name>
<keyword evidence="5" id="KW-0489">Methyltransferase</keyword>
<proteinExistence type="predicted"/>
<feature type="chain" id="PRO_5043273147" evidence="1">
    <location>
        <begin position="25"/>
        <end position="516"/>
    </location>
</feature>
<dbReference type="PANTHER" id="PTHR34203:SF15">
    <property type="entry name" value="SLL1173 PROTEIN"/>
    <property type="match status" value="1"/>
</dbReference>
<dbReference type="Gene3D" id="3.40.50.150">
    <property type="entry name" value="Vaccinia Virus protein VP39"/>
    <property type="match status" value="1"/>
</dbReference>
<comment type="caution">
    <text evidence="3">The sequence shown here is derived from an EMBL/GenBank/DDBJ whole genome shotgun (WGS) entry which is preliminary data.</text>
</comment>
<dbReference type="OrthoDB" id="421643at2759"/>
<dbReference type="SUPFAM" id="SSF53335">
    <property type="entry name" value="S-adenosyl-L-methionine-dependent methyltransferases"/>
    <property type="match status" value="1"/>
</dbReference>
<sequence>MPVPLRLWLSASRTVLFLVLATEAFDQEGVRGAQRALRWCGPTCGDKQDQQVVTPEGRVHVRYPARPWEMLRYGVTTELLEAGHLTWPGMARIWSGLAKDWSTAVFHQVTLQATSECFPGHQFLRLASAAQEIGIPSVKEQEDLVADLVQDVAAMETALCGGWPIFALLALLAGQELADGTGLSPEVRGMPQVTEVMNQLKLCTSKACLQGLPLLEVQRFQSLALHGFGTCPRGSVMAWMDELDPVPVIPLCVRIDKDVVSDTIKRQGKWPECYELFGIVEVVGWKDCVVLDVGANMGSCSMVLMRSGFQVMAFEPLPSSAGLLRASLRFNEGMMTDRDAGKGPFSGVAQLAVGEPSEAVVVEAYNNSGGSYVTSPVNLQSCNRSSHNCEKAQSVHVVSLDEVLTAYGINKVCLLKIDTEGAELRVLRSAQEWLRKRLIGVVYFEWRPLQSIDRGEDPFEILNFLEALNYRIFASTQWFADDKVFSLPSVQQWMSVQREQWDEMLEKKGNLLASPK</sequence>
<keyword evidence="1" id="KW-0732">Signal</keyword>
<keyword evidence="6" id="KW-1185">Reference proteome</keyword>
<dbReference type="Proteomes" id="UP001152797">
    <property type="component" value="Unassembled WGS sequence"/>
</dbReference>
<dbReference type="InterPro" id="IPR052514">
    <property type="entry name" value="SAM-dependent_MTase"/>
</dbReference>
<reference evidence="4" key="2">
    <citation type="submission" date="2024-04" db="EMBL/GenBank/DDBJ databases">
        <authorList>
            <person name="Chen Y."/>
            <person name="Shah S."/>
            <person name="Dougan E. K."/>
            <person name="Thang M."/>
            <person name="Chan C."/>
        </authorList>
    </citation>
    <scope>NUCLEOTIDE SEQUENCE [LARGE SCALE GENOMIC DNA]</scope>
</reference>
<dbReference type="Pfam" id="PF05050">
    <property type="entry name" value="Methyltransf_21"/>
    <property type="match status" value="1"/>
</dbReference>
<feature type="domain" description="Methyltransferase FkbM" evidence="2">
    <location>
        <begin position="292"/>
        <end position="472"/>
    </location>
</feature>
<dbReference type="EMBL" id="CAMXCT010006653">
    <property type="protein sequence ID" value="CAI4017720.1"/>
    <property type="molecule type" value="Genomic_DNA"/>
</dbReference>